<dbReference type="InterPro" id="IPR040217">
    <property type="entry name" value="ACR1-12"/>
</dbReference>
<comment type="function">
    <text evidence="2">Binds amino acids.</text>
</comment>
<dbReference type="Proteomes" id="UP000823775">
    <property type="component" value="Unassembled WGS sequence"/>
</dbReference>
<feature type="non-terminal residue" evidence="3">
    <location>
        <position position="1"/>
    </location>
</feature>
<evidence type="ECO:0000313" key="4">
    <source>
        <dbReference type="Proteomes" id="UP000823775"/>
    </source>
</evidence>
<accession>A0ABS8WW55</accession>
<organism evidence="3 4">
    <name type="scientific">Datura stramonium</name>
    <name type="common">Jimsonweed</name>
    <name type="synonym">Common thornapple</name>
    <dbReference type="NCBI Taxonomy" id="4076"/>
    <lineage>
        <taxon>Eukaryota</taxon>
        <taxon>Viridiplantae</taxon>
        <taxon>Streptophyta</taxon>
        <taxon>Embryophyta</taxon>
        <taxon>Tracheophyta</taxon>
        <taxon>Spermatophyta</taxon>
        <taxon>Magnoliopsida</taxon>
        <taxon>eudicotyledons</taxon>
        <taxon>Gunneridae</taxon>
        <taxon>Pentapetalae</taxon>
        <taxon>asterids</taxon>
        <taxon>lamiids</taxon>
        <taxon>Solanales</taxon>
        <taxon>Solanaceae</taxon>
        <taxon>Solanoideae</taxon>
        <taxon>Datureae</taxon>
        <taxon>Datura</taxon>
    </lineage>
</organism>
<keyword evidence="4" id="KW-1185">Reference proteome</keyword>
<dbReference type="PANTHER" id="PTHR31096:SF22">
    <property type="entry name" value="ACT DOMAIN-CONTAINING PROTEIN ACR4"/>
    <property type="match status" value="1"/>
</dbReference>
<dbReference type="PANTHER" id="PTHR31096">
    <property type="entry name" value="ACT DOMAIN-CONTAINING PROTEIN ACR4-RELATED"/>
    <property type="match status" value="1"/>
</dbReference>
<keyword evidence="1 2" id="KW-0677">Repeat</keyword>
<proteinExistence type="predicted"/>
<sequence length="177" mass="19713">FNVTTLIHGIYSNFFGLSVRVVVDNESCKNATVNRTNEHGILLEVVQVLTDLNFIITKTYICFDGGWFTDKDIYLYVLFDLSSFSVDFCHSLGPNSCFASSMRRSVGVTTGMNDASIELIGSDRRGLLSEVSVVLTNHRSPDHNSSFTATVKATAPYFFGVGIWWNLANSLFKFLNL</sequence>
<comment type="caution">
    <text evidence="3">The sequence shown here is derived from an EMBL/GenBank/DDBJ whole genome shotgun (WGS) entry which is preliminary data.</text>
</comment>
<protein>
    <recommendedName>
        <fullName evidence="2">ACT domain-containing protein ACR</fullName>
    </recommendedName>
    <alternativeName>
        <fullName evidence="2">Protein ACT DOMAIN REPEATS</fullName>
    </alternativeName>
</protein>
<reference evidence="3 4" key="1">
    <citation type="journal article" date="2021" name="BMC Genomics">
        <title>Datura genome reveals duplications of psychoactive alkaloid biosynthetic genes and high mutation rate following tissue culture.</title>
        <authorList>
            <person name="Rajewski A."/>
            <person name="Carter-House D."/>
            <person name="Stajich J."/>
            <person name="Litt A."/>
        </authorList>
    </citation>
    <scope>NUCLEOTIDE SEQUENCE [LARGE SCALE GENOMIC DNA]</scope>
    <source>
        <strain evidence="3">AR-01</strain>
    </source>
</reference>
<evidence type="ECO:0000256" key="2">
    <source>
        <dbReference type="RuleBase" id="RU369043"/>
    </source>
</evidence>
<gene>
    <name evidence="3" type="ORF">HAX54_005788</name>
</gene>
<evidence type="ECO:0000256" key="1">
    <source>
        <dbReference type="ARBA" id="ARBA00022737"/>
    </source>
</evidence>
<dbReference type="EMBL" id="JACEIK010012928">
    <property type="protein sequence ID" value="MCE3216273.1"/>
    <property type="molecule type" value="Genomic_DNA"/>
</dbReference>
<name>A0ABS8WW55_DATST</name>
<evidence type="ECO:0000313" key="3">
    <source>
        <dbReference type="EMBL" id="MCE3216273.1"/>
    </source>
</evidence>